<dbReference type="SUPFAM" id="SSF48264">
    <property type="entry name" value="Cytochrome P450"/>
    <property type="match status" value="1"/>
</dbReference>
<keyword evidence="6" id="KW-1185">Reference proteome</keyword>
<comment type="caution">
    <text evidence="5">The sequence shown here is derived from an EMBL/GenBank/DDBJ whole genome shotgun (WGS) entry which is preliminary data.</text>
</comment>
<dbReference type="Gene3D" id="1.10.630.10">
    <property type="entry name" value="Cytochrome P450"/>
    <property type="match status" value="1"/>
</dbReference>
<dbReference type="PRINTS" id="PR00463">
    <property type="entry name" value="EP450I"/>
</dbReference>
<evidence type="ECO:0000313" key="5">
    <source>
        <dbReference type="EMBL" id="MEJ8855762.1"/>
    </source>
</evidence>
<dbReference type="InterPro" id="IPR002401">
    <property type="entry name" value="Cyt_P450_E_grp-I"/>
</dbReference>
<keyword evidence="3" id="KW-0560">Oxidoreductase</keyword>
<evidence type="ECO:0000256" key="1">
    <source>
        <dbReference type="ARBA" id="ARBA00001971"/>
    </source>
</evidence>
<evidence type="ECO:0000256" key="2">
    <source>
        <dbReference type="ARBA" id="ARBA00010617"/>
    </source>
</evidence>
<keyword evidence="3" id="KW-0408">Iron</keyword>
<sequence length="488" mass="53671">MTTDSPTLDKPVAPAQPALRQVTDLPGPRGLPLLGNLLQLDPPRMHQQLEQWCKEFGPFFKVKVGRSHLLIVADHQAVAAMLRDRPDGFKRTTRLEQIGSEMGLKPGVFGANDDEWRRQRRMVMAGFDPAHVRGYFPSLQGVADRLVRRWQAAARAGSAIDLQADLMRYTVDTIAGLAFGAEVNTLESDGDVIQQHLDKIFPALLKRMVSPLPTWRLFPTAADRQLARGMQAVNEAVDGFVAQARRRMEADPTLRTHPRNLLEAMIAAADEPGSGISDLQVSGNVMTMLLAGEDTTANTIAWMIDLLWRHPEALARATEEVRRVLGEATRPSFEQVGQLDFVEACAHETMRLRPVAPILSVQAKKDVVVGDIRVPRGTVVVNLMRRDGVNEAHVQNAATFAPERWLSDAGPGAMAGSARRTSMPFGAGPRICPGRYLALLEIKMAMAVLLGRFDIASIDTPDGGPARELLAFTMMPVGLRMRLRERAS</sequence>
<evidence type="ECO:0000256" key="3">
    <source>
        <dbReference type="RuleBase" id="RU000461"/>
    </source>
</evidence>
<dbReference type="RefSeq" id="WP_340335840.1">
    <property type="nucleotide sequence ID" value="NZ_JBBKZS010000005.1"/>
</dbReference>
<organism evidence="5 6">
    <name type="scientific">Variovorax robiniae</name>
    <dbReference type="NCBI Taxonomy" id="1836199"/>
    <lineage>
        <taxon>Bacteria</taxon>
        <taxon>Pseudomonadati</taxon>
        <taxon>Pseudomonadota</taxon>
        <taxon>Betaproteobacteria</taxon>
        <taxon>Burkholderiales</taxon>
        <taxon>Comamonadaceae</taxon>
        <taxon>Variovorax</taxon>
    </lineage>
</organism>
<keyword evidence="3" id="KW-0349">Heme</keyword>
<protein>
    <submittedName>
        <fullName evidence="5">Cytochrome P450</fullName>
    </submittedName>
</protein>
<keyword evidence="3" id="KW-0479">Metal-binding</keyword>
<reference evidence="5 6" key="1">
    <citation type="submission" date="2024-03" db="EMBL/GenBank/DDBJ databases">
        <title>Novel species of the genus Variovorax.</title>
        <authorList>
            <person name="Liu Q."/>
            <person name="Xin Y.-H."/>
        </authorList>
    </citation>
    <scope>NUCLEOTIDE SEQUENCE [LARGE SCALE GENOMIC DNA]</scope>
    <source>
        <strain evidence="5 6">KACC 18901</strain>
    </source>
</reference>
<comment type="similarity">
    <text evidence="2 3">Belongs to the cytochrome P450 family.</text>
</comment>
<dbReference type="EMBL" id="JBBKZS010000005">
    <property type="protein sequence ID" value="MEJ8855762.1"/>
    <property type="molecule type" value="Genomic_DNA"/>
</dbReference>
<dbReference type="PRINTS" id="PR00385">
    <property type="entry name" value="P450"/>
</dbReference>
<dbReference type="Pfam" id="PF00067">
    <property type="entry name" value="p450"/>
    <property type="match status" value="1"/>
</dbReference>
<gene>
    <name evidence="5" type="ORF">WKW79_14355</name>
</gene>
<keyword evidence="3" id="KW-0503">Monooxygenase</keyword>
<dbReference type="InterPro" id="IPR001128">
    <property type="entry name" value="Cyt_P450"/>
</dbReference>
<dbReference type="InterPro" id="IPR050121">
    <property type="entry name" value="Cytochrome_P450_monoxygenase"/>
</dbReference>
<proteinExistence type="inferred from homology"/>
<name>A0ABU8X7F2_9BURK</name>
<accession>A0ABU8X7F2</accession>
<dbReference type="PANTHER" id="PTHR24305">
    <property type="entry name" value="CYTOCHROME P450"/>
    <property type="match status" value="1"/>
</dbReference>
<dbReference type="PROSITE" id="PS00086">
    <property type="entry name" value="CYTOCHROME_P450"/>
    <property type="match status" value="1"/>
</dbReference>
<comment type="cofactor">
    <cofactor evidence="1">
        <name>heme</name>
        <dbReference type="ChEBI" id="CHEBI:30413"/>
    </cofactor>
</comment>
<dbReference type="InterPro" id="IPR036396">
    <property type="entry name" value="Cyt_P450_sf"/>
</dbReference>
<evidence type="ECO:0000256" key="4">
    <source>
        <dbReference type="SAM" id="MobiDB-lite"/>
    </source>
</evidence>
<dbReference type="Proteomes" id="UP001367030">
    <property type="component" value="Unassembled WGS sequence"/>
</dbReference>
<dbReference type="PANTHER" id="PTHR24305:SF166">
    <property type="entry name" value="CYTOCHROME P450 12A4, MITOCHONDRIAL-RELATED"/>
    <property type="match status" value="1"/>
</dbReference>
<dbReference type="InterPro" id="IPR017972">
    <property type="entry name" value="Cyt_P450_CS"/>
</dbReference>
<evidence type="ECO:0000313" key="6">
    <source>
        <dbReference type="Proteomes" id="UP001367030"/>
    </source>
</evidence>
<feature type="region of interest" description="Disordered" evidence="4">
    <location>
        <begin position="1"/>
        <end position="27"/>
    </location>
</feature>